<name>A0AAV9RFF8_9TELE</name>
<accession>A0AAV9RFF8</accession>
<feature type="region of interest" description="Disordered" evidence="1">
    <location>
        <begin position="142"/>
        <end position="162"/>
    </location>
</feature>
<gene>
    <name evidence="2" type="ORF">CRENBAI_012921</name>
</gene>
<protein>
    <submittedName>
        <fullName evidence="2">Uncharacterized protein</fullName>
    </submittedName>
</protein>
<keyword evidence="3" id="KW-1185">Reference proteome</keyword>
<comment type="caution">
    <text evidence="2">The sequence shown here is derived from an EMBL/GenBank/DDBJ whole genome shotgun (WGS) entry which is preliminary data.</text>
</comment>
<feature type="region of interest" description="Disordered" evidence="1">
    <location>
        <begin position="1"/>
        <end position="40"/>
    </location>
</feature>
<evidence type="ECO:0000313" key="3">
    <source>
        <dbReference type="Proteomes" id="UP001311232"/>
    </source>
</evidence>
<organism evidence="2 3">
    <name type="scientific">Crenichthys baileyi</name>
    <name type="common">White River springfish</name>
    <dbReference type="NCBI Taxonomy" id="28760"/>
    <lineage>
        <taxon>Eukaryota</taxon>
        <taxon>Metazoa</taxon>
        <taxon>Chordata</taxon>
        <taxon>Craniata</taxon>
        <taxon>Vertebrata</taxon>
        <taxon>Euteleostomi</taxon>
        <taxon>Actinopterygii</taxon>
        <taxon>Neopterygii</taxon>
        <taxon>Teleostei</taxon>
        <taxon>Neoteleostei</taxon>
        <taxon>Acanthomorphata</taxon>
        <taxon>Ovalentaria</taxon>
        <taxon>Atherinomorphae</taxon>
        <taxon>Cyprinodontiformes</taxon>
        <taxon>Goodeidae</taxon>
        <taxon>Crenichthys</taxon>
    </lineage>
</organism>
<feature type="compositionally biased region" description="Basic and acidic residues" evidence="1">
    <location>
        <begin position="256"/>
        <end position="268"/>
    </location>
</feature>
<feature type="compositionally biased region" description="Basic and acidic residues" evidence="1">
    <location>
        <begin position="142"/>
        <end position="155"/>
    </location>
</feature>
<dbReference type="EMBL" id="JAHHUM010001978">
    <property type="protein sequence ID" value="KAK5607733.1"/>
    <property type="molecule type" value="Genomic_DNA"/>
</dbReference>
<feature type="compositionally biased region" description="Polar residues" evidence="1">
    <location>
        <begin position="1"/>
        <end position="11"/>
    </location>
</feature>
<evidence type="ECO:0000313" key="2">
    <source>
        <dbReference type="EMBL" id="KAK5607733.1"/>
    </source>
</evidence>
<dbReference type="AlphaFoldDB" id="A0AAV9RFF8"/>
<evidence type="ECO:0000256" key="1">
    <source>
        <dbReference type="SAM" id="MobiDB-lite"/>
    </source>
</evidence>
<dbReference type="Proteomes" id="UP001311232">
    <property type="component" value="Unassembled WGS sequence"/>
</dbReference>
<sequence>MPRKTMTSPPTNREEETERRQAAGQNGWMRIEDRDGDDPRKPAILGFAELSSSDHVLYCSLSKHESSFPQQTPLETESVCMIRVDVTWIHKRPRTETDPYRRRIRMKEASSNASAPWLEQKKADHSIVPDQVPVHITVADRAADPRSDSPDHEGSQEGAIPSSRYHQAGLTAQRQQQELDLSSKGRVLTINGPEMLGAVWAQQNQPAKEQPAITMETSGLCNISRGTTEKPSICGSEPSESEAAEEMGKHPSLRVSEQKKRGAEHCDSSDALTDGSTDDPTS</sequence>
<feature type="region of interest" description="Disordered" evidence="1">
    <location>
        <begin position="222"/>
        <end position="282"/>
    </location>
</feature>
<feature type="compositionally biased region" description="Polar residues" evidence="1">
    <location>
        <begin position="270"/>
        <end position="282"/>
    </location>
</feature>
<feature type="compositionally biased region" description="Basic and acidic residues" evidence="1">
    <location>
        <begin position="30"/>
        <end position="40"/>
    </location>
</feature>
<proteinExistence type="predicted"/>
<feature type="compositionally biased region" description="Basic and acidic residues" evidence="1">
    <location>
        <begin position="12"/>
        <end position="21"/>
    </location>
</feature>
<reference evidence="2 3" key="1">
    <citation type="submission" date="2021-06" db="EMBL/GenBank/DDBJ databases">
        <authorList>
            <person name="Palmer J.M."/>
        </authorList>
    </citation>
    <scope>NUCLEOTIDE SEQUENCE [LARGE SCALE GENOMIC DNA]</scope>
    <source>
        <strain evidence="2 3">MEX-2019</strain>
        <tissue evidence="2">Muscle</tissue>
    </source>
</reference>